<comment type="caution">
    <text evidence="1">The sequence shown here is derived from an EMBL/GenBank/DDBJ whole genome shotgun (WGS) entry which is preliminary data.</text>
</comment>
<evidence type="ECO:0000313" key="1">
    <source>
        <dbReference type="EMBL" id="CAG8841548.1"/>
    </source>
</evidence>
<organism evidence="1 2">
    <name type="scientific">Racocetra persica</name>
    <dbReference type="NCBI Taxonomy" id="160502"/>
    <lineage>
        <taxon>Eukaryota</taxon>
        <taxon>Fungi</taxon>
        <taxon>Fungi incertae sedis</taxon>
        <taxon>Mucoromycota</taxon>
        <taxon>Glomeromycotina</taxon>
        <taxon>Glomeromycetes</taxon>
        <taxon>Diversisporales</taxon>
        <taxon>Gigasporaceae</taxon>
        <taxon>Racocetra</taxon>
    </lineage>
</organism>
<evidence type="ECO:0000313" key="2">
    <source>
        <dbReference type="Proteomes" id="UP000789920"/>
    </source>
</evidence>
<reference evidence="1" key="1">
    <citation type="submission" date="2021-06" db="EMBL/GenBank/DDBJ databases">
        <authorList>
            <person name="Kallberg Y."/>
            <person name="Tangrot J."/>
            <person name="Rosling A."/>
        </authorList>
    </citation>
    <scope>NUCLEOTIDE SEQUENCE</scope>
    <source>
        <strain evidence="1">MA461A</strain>
    </source>
</reference>
<dbReference type="EMBL" id="CAJVQC010130722">
    <property type="protein sequence ID" value="CAG8841548.1"/>
    <property type="molecule type" value="Genomic_DNA"/>
</dbReference>
<proteinExistence type="predicted"/>
<name>A0ACA9SJL3_9GLOM</name>
<keyword evidence="2" id="KW-1185">Reference proteome</keyword>
<accession>A0ACA9SJL3</accession>
<feature type="non-terminal residue" evidence="1">
    <location>
        <position position="129"/>
    </location>
</feature>
<dbReference type="Proteomes" id="UP000789920">
    <property type="component" value="Unassembled WGS sequence"/>
</dbReference>
<protein>
    <submittedName>
        <fullName evidence="1">19181_t:CDS:1</fullName>
    </submittedName>
</protein>
<gene>
    <name evidence="1" type="ORF">RPERSI_LOCUS31926</name>
</gene>
<feature type="non-terminal residue" evidence="1">
    <location>
        <position position="1"/>
    </location>
</feature>
<sequence length="129" mass="14408">GGDLLKWKAAKISALVGLDLSDVSIDDAKKRWENLKGINCKDKYPAEFHVLDCFSNPITSIPSIRNKKFDVVSMQLCLHYSFETEHKAHMALNNASSNLKEGGLFIGTVTDANWIVKKLKTLGPKELEF</sequence>